<organism evidence="2 3">
    <name type="scientific">Hypholoma sublateritium (strain FD-334 SS-4)</name>
    <dbReference type="NCBI Taxonomy" id="945553"/>
    <lineage>
        <taxon>Eukaryota</taxon>
        <taxon>Fungi</taxon>
        <taxon>Dikarya</taxon>
        <taxon>Basidiomycota</taxon>
        <taxon>Agaricomycotina</taxon>
        <taxon>Agaricomycetes</taxon>
        <taxon>Agaricomycetidae</taxon>
        <taxon>Agaricales</taxon>
        <taxon>Agaricineae</taxon>
        <taxon>Strophariaceae</taxon>
        <taxon>Hypholoma</taxon>
    </lineage>
</organism>
<gene>
    <name evidence="2" type="ORF">HYPSUDRAFT_208406</name>
</gene>
<dbReference type="EMBL" id="KN817665">
    <property type="protein sequence ID" value="KJA14777.1"/>
    <property type="molecule type" value="Genomic_DNA"/>
</dbReference>
<keyword evidence="3" id="KW-1185">Reference proteome</keyword>
<sequence length="188" mass="20627">MSDESRSSLLHALTTSTGPAPTASPNPNKTNLARGTCCTPLAHHRRECDLWLRRAAYEDTWQAQRRHEPVFTHAPAAPTASTIFRTPPVVAMIIFSDMTPMDLPNFALGGATIHGGDTHILQLPDIPFLPCRDRILSREVLWMYNAPHFSTGMLCFWSGGTGSRTASSTLFDSLPVLIANTSLVIWGQ</sequence>
<evidence type="ECO:0000256" key="1">
    <source>
        <dbReference type="SAM" id="MobiDB-lite"/>
    </source>
</evidence>
<name>A0A0D2KJH1_HYPSF</name>
<proteinExistence type="predicted"/>
<evidence type="ECO:0000313" key="3">
    <source>
        <dbReference type="Proteomes" id="UP000054270"/>
    </source>
</evidence>
<evidence type="ECO:0000313" key="2">
    <source>
        <dbReference type="EMBL" id="KJA14777.1"/>
    </source>
</evidence>
<feature type="region of interest" description="Disordered" evidence="1">
    <location>
        <begin position="1"/>
        <end position="33"/>
    </location>
</feature>
<protein>
    <submittedName>
        <fullName evidence="2">Uncharacterized protein</fullName>
    </submittedName>
</protein>
<dbReference type="Proteomes" id="UP000054270">
    <property type="component" value="Unassembled WGS sequence"/>
</dbReference>
<feature type="compositionally biased region" description="Low complexity" evidence="1">
    <location>
        <begin position="14"/>
        <end position="28"/>
    </location>
</feature>
<reference evidence="3" key="1">
    <citation type="submission" date="2014-04" db="EMBL/GenBank/DDBJ databases">
        <title>Evolutionary Origins and Diversification of the Mycorrhizal Mutualists.</title>
        <authorList>
            <consortium name="DOE Joint Genome Institute"/>
            <consortium name="Mycorrhizal Genomics Consortium"/>
            <person name="Kohler A."/>
            <person name="Kuo A."/>
            <person name="Nagy L.G."/>
            <person name="Floudas D."/>
            <person name="Copeland A."/>
            <person name="Barry K.W."/>
            <person name="Cichocki N."/>
            <person name="Veneault-Fourrey C."/>
            <person name="LaButti K."/>
            <person name="Lindquist E.A."/>
            <person name="Lipzen A."/>
            <person name="Lundell T."/>
            <person name="Morin E."/>
            <person name="Murat C."/>
            <person name="Riley R."/>
            <person name="Ohm R."/>
            <person name="Sun H."/>
            <person name="Tunlid A."/>
            <person name="Henrissat B."/>
            <person name="Grigoriev I.V."/>
            <person name="Hibbett D.S."/>
            <person name="Martin F."/>
        </authorList>
    </citation>
    <scope>NUCLEOTIDE SEQUENCE [LARGE SCALE GENOMIC DNA]</scope>
    <source>
        <strain evidence="3">FD-334 SS-4</strain>
    </source>
</reference>
<accession>A0A0D2KJH1</accession>
<dbReference type="AlphaFoldDB" id="A0A0D2KJH1"/>